<comment type="function">
    <text evidence="1">Catalyzes the last step of tRNA splicing, the transfer of the splice junction 2'-phosphate from ligated tRNA to NAD to produce ADP-ribose 1''-2'' cyclic phosphate.</text>
</comment>
<dbReference type="HOGENOM" id="CLU_052998_0_0_1"/>
<dbReference type="EC" id="2.7.1.160" evidence="3"/>
<comment type="similarity">
    <text evidence="2">Belongs to the KptA/TPT1 family.</text>
</comment>
<dbReference type="PANTHER" id="PTHR12684:SF2">
    <property type="entry name" value="TRNA 2'-PHOSPHOTRANSFERASE 1"/>
    <property type="match status" value="1"/>
</dbReference>
<evidence type="ECO:0000313" key="9">
    <source>
        <dbReference type="Proteomes" id="UP000018087"/>
    </source>
</evidence>
<dbReference type="eggNOG" id="KOG2278">
    <property type="taxonomic scope" value="Eukaryota"/>
</dbReference>
<dbReference type="Pfam" id="PF01885">
    <property type="entry name" value="PTS_2-RNA"/>
    <property type="match status" value="1"/>
</dbReference>
<dbReference type="InterPro" id="IPR042080">
    <property type="entry name" value="RNA_2'-PTrans_N"/>
</dbReference>
<evidence type="ECO:0000256" key="5">
    <source>
        <dbReference type="ARBA" id="ARBA00023027"/>
    </source>
</evidence>
<evidence type="ECO:0000256" key="7">
    <source>
        <dbReference type="SAM" id="MobiDB-lite"/>
    </source>
</evidence>
<comment type="catalytic activity">
    <reaction evidence="6">
        <text>2'-phospho-[ligated tRNA] + NAD(+) = mature tRNA + ADP-alpha-D-ribose 1'',2''-cyclic phosphate + nicotinamide</text>
        <dbReference type="Rhea" id="RHEA:23324"/>
        <dbReference type="Rhea" id="RHEA-COMP:11106"/>
        <dbReference type="Rhea" id="RHEA-COMP:11107"/>
        <dbReference type="ChEBI" id="CHEBI:17154"/>
        <dbReference type="ChEBI" id="CHEBI:57540"/>
        <dbReference type="ChEBI" id="CHEBI:76596"/>
        <dbReference type="ChEBI" id="CHEBI:82883"/>
        <dbReference type="ChEBI" id="CHEBI:85027"/>
        <dbReference type="EC" id="2.7.1.160"/>
    </reaction>
</comment>
<dbReference type="Gene3D" id="1.10.10.970">
    <property type="entry name" value="RNA 2'-phosphotransferase, Tpt1/KptA family, N-terminal domain"/>
    <property type="match status" value="1"/>
</dbReference>
<dbReference type="GO" id="GO:0006388">
    <property type="term" value="P:tRNA splicing, via endonucleolytic cleavage and ligation"/>
    <property type="evidence" value="ECO:0007669"/>
    <property type="project" value="TreeGrafter"/>
</dbReference>
<dbReference type="AlphaFoldDB" id="U7PQI1"/>
<protein>
    <recommendedName>
        <fullName evidence="3">2'-phosphotransferase</fullName>
        <ecNumber evidence="3">2.7.1.160</ecNumber>
    </recommendedName>
</protein>
<evidence type="ECO:0000256" key="2">
    <source>
        <dbReference type="ARBA" id="ARBA00009836"/>
    </source>
</evidence>
<feature type="region of interest" description="Disordered" evidence="7">
    <location>
        <begin position="20"/>
        <end position="51"/>
    </location>
</feature>
<accession>U7PQI1</accession>
<evidence type="ECO:0000256" key="3">
    <source>
        <dbReference type="ARBA" id="ARBA00012007"/>
    </source>
</evidence>
<keyword evidence="5" id="KW-0520">NAD</keyword>
<evidence type="ECO:0000313" key="8">
    <source>
        <dbReference type="EMBL" id="ERS97201.1"/>
    </source>
</evidence>
<dbReference type="EMBL" id="KI440848">
    <property type="protein sequence ID" value="ERS97201.1"/>
    <property type="molecule type" value="Genomic_DNA"/>
</dbReference>
<evidence type="ECO:0000256" key="6">
    <source>
        <dbReference type="ARBA" id="ARBA00047949"/>
    </source>
</evidence>
<evidence type="ECO:0000256" key="1">
    <source>
        <dbReference type="ARBA" id="ARBA00003343"/>
    </source>
</evidence>
<dbReference type="OrthoDB" id="419694at2759"/>
<dbReference type="Proteomes" id="UP000018087">
    <property type="component" value="Unassembled WGS sequence"/>
</dbReference>
<gene>
    <name evidence="8" type="ORF">HMPREF1624_06532</name>
</gene>
<dbReference type="GO" id="GO:0000215">
    <property type="term" value="F:tRNA 2'-phosphotransferase activity"/>
    <property type="evidence" value="ECO:0007669"/>
    <property type="project" value="UniProtKB-EC"/>
</dbReference>
<name>U7PQI1_SPOS1</name>
<feature type="region of interest" description="Disordered" evidence="7">
    <location>
        <begin position="330"/>
        <end position="370"/>
    </location>
</feature>
<evidence type="ECO:0000256" key="4">
    <source>
        <dbReference type="ARBA" id="ARBA00022679"/>
    </source>
</evidence>
<dbReference type="SUPFAM" id="SSF56399">
    <property type="entry name" value="ADP-ribosylation"/>
    <property type="match status" value="1"/>
</dbReference>
<dbReference type="STRING" id="1391915.U7PQI1"/>
<dbReference type="Gene3D" id="3.20.170.30">
    <property type="match status" value="1"/>
</dbReference>
<keyword evidence="9" id="KW-1185">Reference proteome</keyword>
<sequence>MDDFDNAEALAAQFHDRLGGIGGGGGNRRGGRGGRGGGGRRGGGGGGGGGRSVDISRALSRLLRHQAANAGIPLDPEGFAPLDRVLQWGPLRSLNVTLAEVRDVVLTNEKQRFALKRADADDVDGVDDVDDALDLHTIRDTDSPAAYRIRANQGHSIATVTSDAGLLTPIDDPETAPPVVCHGTFFAFWPAIEATGGLRRMTRNHVHCGCLESGQTGAESVEAARRAGAVIPGLRRDAQVLVFLDVRRALRQDPGLKWWRAANGVVLTEGDADGKVPAKYFQRVVTSREGARLLPPPATGDAGSTVNELVLWEDGEKVADLPAETLAKARVPHGKQGLQKRADAAAGAGGSRGAANNKKQDQGKGASGVE</sequence>
<keyword evidence="4" id="KW-0808">Transferase</keyword>
<dbReference type="PANTHER" id="PTHR12684">
    <property type="entry name" value="PUTATIVE PHOSPHOTRANSFERASE"/>
    <property type="match status" value="1"/>
</dbReference>
<reference evidence="9" key="1">
    <citation type="journal article" date="2014" name="Genome Announc.">
        <title>Genome sequence of the pathogenic fungus Sporothrix schenckii (ATCC 58251).</title>
        <authorList>
            <person name="Cuomo C.A."/>
            <person name="Rodriguez-Del Valle N."/>
            <person name="Perez-Sanchez L."/>
            <person name="Abouelleil A."/>
            <person name="Goldberg J."/>
            <person name="Young S."/>
            <person name="Zeng Q."/>
            <person name="Birren B.W."/>
        </authorList>
    </citation>
    <scope>NUCLEOTIDE SEQUENCE [LARGE SCALE GENOMIC DNA]</scope>
    <source>
        <strain evidence="9">ATCC 58251 / de Perez 2211183</strain>
    </source>
</reference>
<dbReference type="InterPro" id="IPR042081">
    <property type="entry name" value="RNA_2'-PTrans_C"/>
</dbReference>
<proteinExistence type="inferred from homology"/>
<dbReference type="InterPro" id="IPR002745">
    <property type="entry name" value="Ptrans_KptA/Tpt1"/>
</dbReference>
<organism evidence="8 9">
    <name type="scientific">Sporothrix schenckii (strain ATCC 58251 / de Perez 2211183)</name>
    <name type="common">Rose-picker's disease fungus</name>
    <dbReference type="NCBI Taxonomy" id="1391915"/>
    <lineage>
        <taxon>Eukaryota</taxon>
        <taxon>Fungi</taxon>
        <taxon>Dikarya</taxon>
        <taxon>Ascomycota</taxon>
        <taxon>Pezizomycotina</taxon>
        <taxon>Sordariomycetes</taxon>
        <taxon>Sordariomycetidae</taxon>
        <taxon>Ophiostomatales</taxon>
        <taxon>Ophiostomataceae</taxon>
        <taxon>Sporothrix</taxon>
    </lineage>
</organism>